<gene>
    <name evidence="2" type="ORF">BN980_GECA24s00285g</name>
</gene>
<dbReference type="InterPro" id="IPR052449">
    <property type="entry name" value="STYX-Interacting_Phosphatase"/>
</dbReference>
<name>A0A0J9XJ67_GEOCN</name>
<dbReference type="PANTHER" id="PTHR46588">
    <property type="entry name" value="SERINE/THREONINE/TYROSINE-INTERACTING PROTEIN"/>
    <property type="match status" value="1"/>
</dbReference>
<dbReference type="GO" id="GO:0005737">
    <property type="term" value="C:cytoplasm"/>
    <property type="evidence" value="ECO:0007669"/>
    <property type="project" value="TreeGrafter"/>
</dbReference>
<dbReference type="PANTHER" id="PTHR46588:SF1">
    <property type="entry name" value="SERINE_THREONINE_TYROSINE-INTERACTING PROTEIN"/>
    <property type="match status" value="1"/>
</dbReference>
<dbReference type="GO" id="GO:0070372">
    <property type="term" value="P:regulation of ERK1 and ERK2 cascade"/>
    <property type="evidence" value="ECO:0007669"/>
    <property type="project" value="TreeGrafter"/>
</dbReference>
<dbReference type="OrthoDB" id="10252009at2759"/>
<protein>
    <recommendedName>
        <fullName evidence="4">Protein-tyrosine-phosphatase</fullName>
    </recommendedName>
</protein>
<reference evidence="2" key="1">
    <citation type="submission" date="2014-03" db="EMBL/GenBank/DDBJ databases">
        <authorList>
            <person name="Casaregola S."/>
        </authorList>
    </citation>
    <scope>NUCLEOTIDE SEQUENCE [LARGE SCALE GENOMIC DNA]</scope>
    <source>
        <strain evidence="2">CLIB 918</strain>
    </source>
</reference>
<organism evidence="2 3">
    <name type="scientific">Geotrichum candidum</name>
    <name type="common">Oospora lactis</name>
    <name type="synonym">Dipodascus geotrichum</name>
    <dbReference type="NCBI Taxonomy" id="1173061"/>
    <lineage>
        <taxon>Eukaryota</taxon>
        <taxon>Fungi</taxon>
        <taxon>Dikarya</taxon>
        <taxon>Ascomycota</taxon>
        <taxon>Saccharomycotina</taxon>
        <taxon>Dipodascomycetes</taxon>
        <taxon>Dipodascales</taxon>
        <taxon>Dipodascaceae</taxon>
        <taxon>Geotrichum</taxon>
    </lineage>
</organism>
<evidence type="ECO:0000256" key="1">
    <source>
        <dbReference type="SAM" id="MobiDB-lite"/>
    </source>
</evidence>
<dbReference type="SUPFAM" id="SSF52799">
    <property type="entry name" value="(Phosphotyrosine protein) phosphatases II"/>
    <property type="match status" value="1"/>
</dbReference>
<dbReference type="EMBL" id="CCBN010000024">
    <property type="protein sequence ID" value="CDO57664.1"/>
    <property type="molecule type" value="Genomic_DNA"/>
</dbReference>
<dbReference type="Gene3D" id="3.90.190.10">
    <property type="entry name" value="Protein tyrosine phosphatase superfamily"/>
    <property type="match status" value="1"/>
</dbReference>
<sequence>MYAHSIPSEVNLPPSPPFSVHNSYSHNSATADEVAKGVFIGPLTIFKDSSYLDSHPNIRLLISLTDKSLSPALFTHKYSNSLVHKCLSYDPSVEICKVSQLYNICKTISLCMAAAGGSISCLIFCEDGNRVSALVAVCYLIYSRGWSVGESLNTVKEHRRSVEFTEEDVKVLVTFWDICIATKRVESSGRSYNKQARDREEEDEYDYEIVSRKRVR</sequence>
<dbReference type="InterPro" id="IPR029021">
    <property type="entry name" value="Prot-tyrosine_phosphatase-like"/>
</dbReference>
<dbReference type="AlphaFoldDB" id="A0A0J9XJ67"/>
<proteinExistence type="predicted"/>
<dbReference type="GO" id="GO:1990444">
    <property type="term" value="F:F-box domain binding"/>
    <property type="evidence" value="ECO:0007669"/>
    <property type="project" value="TreeGrafter"/>
</dbReference>
<evidence type="ECO:0000313" key="3">
    <source>
        <dbReference type="Proteomes" id="UP000242525"/>
    </source>
</evidence>
<comment type="caution">
    <text evidence="2">The sequence shown here is derived from an EMBL/GenBank/DDBJ whole genome shotgun (WGS) entry which is preliminary data.</text>
</comment>
<evidence type="ECO:0008006" key="4">
    <source>
        <dbReference type="Google" id="ProtNLM"/>
    </source>
</evidence>
<dbReference type="GO" id="GO:0005654">
    <property type="term" value="C:nucleoplasm"/>
    <property type="evidence" value="ECO:0007669"/>
    <property type="project" value="TreeGrafter"/>
</dbReference>
<feature type="region of interest" description="Disordered" evidence="1">
    <location>
        <begin position="191"/>
        <end position="216"/>
    </location>
</feature>
<accession>A0A0J9XJ67</accession>
<evidence type="ECO:0000313" key="2">
    <source>
        <dbReference type="EMBL" id="CDO57664.1"/>
    </source>
</evidence>
<keyword evidence="3" id="KW-1185">Reference proteome</keyword>
<dbReference type="Proteomes" id="UP000242525">
    <property type="component" value="Unassembled WGS sequence"/>
</dbReference>
<dbReference type="GO" id="GO:0062026">
    <property type="term" value="P:negative regulation of SCF-dependent proteasomal ubiquitin-dependent catabolic process"/>
    <property type="evidence" value="ECO:0007669"/>
    <property type="project" value="TreeGrafter"/>
</dbReference>